<dbReference type="EMBL" id="NRSG01000215">
    <property type="protein sequence ID" value="MBK1660821.1"/>
    <property type="molecule type" value="Genomic_DNA"/>
</dbReference>
<dbReference type="InterPro" id="IPR003439">
    <property type="entry name" value="ABC_transporter-like_ATP-bd"/>
</dbReference>
<dbReference type="InterPro" id="IPR017871">
    <property type="entry name" value="ABC_transporter-like_CS"/>
</dbReference>
<dbReference type="SUPFAM" id="SSF90123">
    <property type="entry name" value="ABC transporter transmembrane region"/>
    <property type="match status" value="1"/>
</dbReference>
<dbReference type="CDD" id="cd18567">
    <property type="entry name" value="ABC_6TM_CvaB_RaxB_like"/>
    <property type="match status" value="1"/>
</dbReference>
<accession>A0ABS1D1W5</accession>
<feature type="transmembrane region" description="Helical" evidence="7">
    <location>
        <begin position="205"/>
        <end position="226"/>
    </location>
</feature>
<evidence type="ECO:0000313" key="12">
    <source>
        <dbReference type="Proteomes" id="UP000697995"/>
    </source>
</evidence>
<comment type="caution">
    <text evidence="11">The sequence shown here is derived from an EMBL/GenBank/DDBJ whole genome shotgun (WGS) entry which is preliminary data.</text>
</comment>
<evidence type="ECO:0000256" key="3">
    <source>
        <dbReference type="ARBA" id="ARBA00022741"/>
    </source>
</evidence>
<evidence type="ECO:0000259" key="10">
    <source>
        <dbReference type="PROSITE" id="PS50990"/>
    </source>
</evidence>
<dbReference type="Gene3D" id="1.20.1560.10">
    <property type="entry name" value="ABC transporter type 1, transmembrane domain"/>
    <property type="match status" value="1"/>
</dbReference>
<dbReference type="InterPro" id="IPR039421">
    <property type="entry name" value="Type_1_exporter"/>
</dbReference>
<dbReference type="Pfam" id="PF00005">
    <property type="entry name" value="ABC_tran"/>
    <property type="match status" value="1"/>
</dbReference>
<feature type="transmembrane region" description="Helical" evidence="7">
    <location>
        <begin position="169"/>
        <end position="190"/>
    </location>
</feature>
<dbReference type="InterPro" id="IPR033838">
    <property type="entry name" value="CvaB_peptidase"/>
</dbReference>
<dbReference type="InterPro" id="IPR003593">
    <property type="entry name" value="AAA+_ATPase"/>
</dbReference>
<feature type="domain" description="ABC transmembrane type-1" evidence="9">
    <location>
        <begin position="172"/>
        <end position="451"/>
    </location>
</feature>
<feature type="domain" description="Peptidase C39" evidence="10">
    <location>
        <begin position="19"/>
        <end position="138"/>
    </location>
</feature>
<organism evidence="11 12">
    <name type="scientific">Paracraurococcus ruber</name>
    <dbReference type="NCBI Taxonomy" id="77675"/>
    <lineage>
        <taxon>Bacteria</taxon>
        <taxon>Pseudomonadati</taxon>
        <taxon>Pseudomonadota</taxon>
        <taxon>Alphaproteobacteria</taxon>
        <taxon>Acetobacterales</taxon>
        <taxon>Roseomonadaceae</taxon>
        <taxon>Paracraurococcus</taxon>
    </lineage>
</organism>
<dbReference type="PANTHER" id="PTHR24221">
    <property type="entry name" value="ATP-BINDING CASSETTE SUB-FAMILY B"/>
    <property type="match status" value="1"/>
</dbReference>
<feature type="transmembrane region" description="Helical" evidence="7">
    <location>
        <begin position="279"/>
        <end position="302"/>
    </location>
</feature>
<dbReference type="PROSITE" id="PS50929">
    <property type="entry name" value="ABC_TM1F"/>
    <property type="match status" value="1"/>
</dbReference>
<feature type="transmembrane region" description="Helical" evidence="7">
    <location>
        <begin position="308"/>
        <end position="326"/>
    </location>
</feature>
<sequence length="697" mass="77042">MIQEMLDFGGRRRLPSILQTEAAECGLACLAMVASFHGHRVDLNTLRRRHPVSLKGVTLRGLIQVANQMQLACRPLRFELEALGELNLPAIVHWDMNHFVVLKSVGARGITVHDPASGSKTYSLAEASKHLTGVALELSPAEGFTPRVERARLPLRLFWGRMQGVSTPLAQVFALSIILELLVVAAPFYMQLTVDEVVARGDVDLMLALALGFLLLAALNVATNALRSHIVLVVQNAVHFQMGARLFHHLVRLPLGFFEKRHIGDVLSRFNSIEPIRNALAEGLILAVIDGIMALATLAMIFIYSPTLAAVVIAALLLYLLARLALYRRFRDLSEAAIQAEAVENSNFIETARAIQSVKLFNRESDREGLWLNRHADTVNANIRLGRAEIRFRTINGAIFGVENIVTVYLAAMFALQGQMTVGMIFAFMAYKQNFTGKASALVEKLLEFRLLDLHLERIADIATNPVEPGHDRPLAYTTPIRGGLELRNVSFRYAETERFVLENVNIRVEAGQFVTIMGPSGGGKTTLLKIMLGLLEPTSGEVLVDGVPLPTIGYRIYREQVAAVMQEDQLLSGSIADNICFFDPTFDQDRMVSCAQMAGIHEEIMAMPMAYNSLIGDMGSSLSGGQKQRVLLARALYKMPKILFLDEGTAHLDVEKERQINERLRRLSITRISVAHRPEMMNGADTVLRIGAEPVG</sequence>
<keyword evidence="5 7" id="KW-1133">Transmembrane helix</keyword>
<proteinExistence type="predicted"/>
<evidence type="ECO:0000256" key="1">
    <source>
        <dbReference type="ARBA" id="ARBA00004651"/>
    </source>
</evidence>
<dbReference type="InterPro" id="IPR036640">
    <property type="entry name" value="ABC1_TM_sf"/>
</dbReference>
<dbReference type="Gene3D" id="3.40.50.300">
    <property type="entry name" value="P-loop containing nucleotide triphosphate hydrolases"/>
    <property type="match status" value="1"/>
</dbReference>
<evidence type="ECO:0000313" key="11">
    <source>
        <dbReference type="EMBL" id="MBK1660821.1"/>
    </source>
</evidence>
<evidence type="ECO:0000256" key="2">
    <source>
        <dbReference type="ARBA" id="ARBA00022692"/>
    </source>
</evidence>
<keyword evidence="3" id="KW-0547">Nucleotide-binding</keyword>
<dbReference type="RefSeq" id="WP_133222252.1">
    <property type="nucleotide sequence ID" value="NZ_NRSG01000215.1"/>
</dbReference>
<evidence type="ECO:0000259" key="9">
    <source>
        <dbReference type="PROSITE" id="PS50929"/>
    </source>
</evidence>
<evidence type="ECO:0000256" key="5">
    <source>
        <dbReference type="ARBA" id="ARBA00022989"/>
    </source>
</evidence>
<dbReference type="CDD" id="cd02419">
    <property type="entry name" value="Peptidase_C39C"/>
    <property type="match status" value="1"/>
</dbReference>
<dbReference type="InterPro" id="IPR011527">
    <property type="entry name" value="ABC1_TM_dom"/>
</dbReference>
<evidence type="ECO:0000256" key="6">
    <source>
        <dbReference type="ARBA" id="ARBA00023136"/>
    </source>
</evidence>
<dbReference type="InterPro" id="IPR005074">
    <property type="entry name" value="Peptidase_C39"/>
</dbReference>
<dbReference type="PANTHER" id="PTHR24221:SF606">
    <property type="entry name" value="COLICIN V SECRETION-PROCESSING ATP-BINDING PROTEIN"/>
    <property type="match status" value="1"/>
</dbReference>
<dbReference type="SUPFAM" id="SSF52540">
    <property type="entry name" value="P-loop containing nucleoside triphosphate hydrolases"/>
    <property type="match status" value="1"/>
</dbReference>
<dbReference type="InterPro" id="IPR027417">
    <property type="entry name" value="P-loop_NTPase"/>
</dbReference>
<dbReference type="PROSITE" id="PS50893">
    <property type="entry name" value="ABC_TRANSPORTER_2"/>
    <property type="match status" value="1"/>
</dbReference>
<gene>
    <name evidence="11" type="ORF">CKO45_21605</name>
</gene>
<protein>
    <submittedName>
        <fullName evidence="11">ABC transporter</fullName>
    </submittedName>
</protein>
<feature type="domain" description="ABC transporter" evidence="8">
    <location>
        <begin position="485"/>
        <end position="696"/>
    </location>
</feature>
<dbReference type="PROSITE" id="PS50990">
    <property type="entry name" value="PEPTIDASE_C39"/>
    <property type="match status" value="1"/>
</dbReference>
<evidence type="ECO:0000256" key="4">
    <source>
        <dbReference type="ARBA" id="ARBA00022840"/>
    </source>
</evidence>
<keyword evidence="12" id="KW-1185">Reference proteome</keyword>
<dbReference type="Gene3D" id="3.90.70.10">
    <property type="entry name" value="Cysteine proteinases"/>
    <property type="match status" value="1"/>
</dbReference>
<keyword evidence="6 7" id="KW-0472">Membrane</keyword>
<keyword evidence="4" id="KW-0067">ATP-binding</keyword>
<dbReference type="Proteomes" id="UP000697995">
    <property type="component" value="Unassembled WGS sequence"/>
</dbReference>
<dbReference type="Pfam" id="PF00664">
    <property type="entry name" value="ABC_membrane"/>
    <property type="match status" value="1"/>
</dbReference>
<evidence type="ECO:0000256" key="7">
    <source>
        <dbReference type="SAM" id="Phobius"/>
    </source>
</evidence>
<name>A0ABS1D1W5_9PROT</name>
<reference evidence="11 12" key="1">
    <citation type="journal article" date="2020" name="Microorganisms">
        <title>Osmotic Adaptation and Compatible Solute Biosynthesis of Phototrophic Bacteria as Revealed from Genome Analyses.</title>
        <authorList>
            <person name="Imhoff J.F."/>
            <person name="Rahn T."/>
            <person name="Kunzel S."/>
            <person name="Keller A."/>
            <person name="Neulinger S.C."/>
        </authorList>
    </citation>
    <scope>NUCLEOTIDE SEQUENCE [LARGE SCALE GENOMIC DNA]</scope>
    <source>
        <strain evidence="11 12">DSM 15382</strain>
    </source>
</reference>
<dbReference type="Pfam" id="PF03412">
    <property type="entry name" value="Peptidase_C39"/>
    <property type="match status" value="1"/>
</dbReference>
<dbReference type="SMART" id="SM00382">
    <property type="entry name" value="AAA"/>
    <property type="match status" value="1"/>
</dbReference>
<keyword evidence="2 7" id="KW-0812">Transmembrane</keyword>
<comment type="subcellular location">
    <subcellularLocation>
        <location evidence="1">Cell membrane</location>
        <topology evidence="1">Multi-pass membrane protein</topology>
    </subcellularLocation>
</comment>
<evidence type="ECO:0000259" key="8">
    <source>
        <dbReference type="PROSITE" id="PS50893"/>
    </source>
</evidence>
<dbReference type="PROSITE" id="PS00211">
    <property type="entry name" value="ABC_TRANSPORTER_1"/>
    <property type="match status" value="1"/>
</dbReference>